<dbReference type="CDD" id="cd03215">
    <property type="entry name" value="ABC_Carb_Monos_II"/>
    <property type="match status" value="1"/>
</dbReference>
<dbReference type="InterPro" id="IPR003439">
    <property type="entry name" value="ABC_transporter-like_ATP-bd"/>
</dbReference>
<dbReference type="GO" id="GO:0016887">
    <property type="term" value="F:ATP hydrolysis activity"/>
    <property type="evidence" value="ECO:0007669"/>
    <property type="project" value="InterPro"/>
</dbReference>
<dbReference type="PROSITE" id="PS50893">
    <property type="entry name" value="ABC_TRANSPORTER_2"/>
    <property type="match status" value="2"/>
</dbReference>
<keyword evidence="4" id="KW-1003">Cell membrane</keyword>
<dbReference type="PANTHER" id="PTHR43790">
    <property type="entry name" value="CARBOHYDRATE TRANSPORT ATP-BINDING PROTEIN MG119-RELATED"/>
    <property type="match status" value="1"/>
</dbReference>
<dbReference type="InterPro" id="IPR027417">
    <property type="entry name" value="P-loop_NTPase"/>
</dbReference>
<evidence type="ECO:0000256" key="8">
    <source>
        <dbReference type="ARBA" id="ARBA00022840"/>
    </source>
</evidence>
<dbReference type="SUPFAM" id="SSF52540">
    <property type="entry name" value="P-loop containing nucleoside triphosphate hydrolases"/>
    <property type="match status" value="2"/>
</dbReference>
<evidence type="ECO:0000256" key="4">
    <source>
        <dbReference type="ARBA" id="ARBA00022475"/>
    </source>
</evidence>
<evidence type="ECO:0000313" key="12">
    <source>
        <dbReference type="EMBL" id="SKA27917.1"/>
    </source>
</evidence>
<dbReference type="InterPro" id="IPR003593">
    <property type="entry name" value="AAA+_ATPase"/>
</dbReference>
<keyword evidence="13" id="KW-1185">Reference proteome</keyword>
<evidence type="ECO:0000256" key="1">
    <source>
        <dbReference type="ARBA" id="ARBA00004202"/>
    </source>
</evidence>
<feature type="domain" description="ABC transporter" evidence="11">
    <location>
        <begin position="6"/>
        <end position="242"/>
    </location>
</feature>
<dbReference type="InterPro" id="IPR050107">
    <property type="entry name" value="ABC_carbohydrate_import_ATPase"/>
</dbReference>
<evidence type="ECO:0000256" key="10">
    <source>
        <dbReference type="ARBA" id="ARBA00023136"/>
    </source>
</evidence>
<dbReference type="STRING" id="1365950.SAMN05428963_11131"/>
<dbReference type="GO" id="GO:0005524">
    <property type="term" value="F:ATP binding"/>
    <property type="evidence" value="ECO:0007669"/>
    <property type="project" value="UniProtKB-KW"/>
</dbReference>
<dbReference type="FunFam" id="3.40.50.300:FF:000127">
    <property type="entry name" value="Ribose import ATP-binding protein RbsA"/>
    <property type="match status" value="1"/>
</dbReference>
<keyword evidence="10" id="KW-0472">Membrane</keyword>
<dbReference type="Proteomes" id="UP000190135">
    <property type="component" value="Unassembled WGS sequence"/>
</dbReference>
<dbReference type="CDD" id="cd03216">
    <property type="entry name" value="ABC_Carb_Monos_I"/>
    <property type="match status" value="1"/>
</dbReference>
<sequence length="493" mass="53079">MPEPMLSMSHIKKSFGGVKALVDGNLDLEAGRIHALCGGNGAGKSTILSILMGFYKPDAGEIRLNGEPVQFHSPQQALAAGIAIVQQELSGIPHLTVAENIFLGEEPRRGAFVDFPKLYRQADALLSSLGFAIDPRARLDTLTVASQQLIEIAKALSRHDARIVIFDEPTSAIGEKDAERLFEVLRELAAAGKAIVYVTHRLAEIFQIADDYTVFQDGARVATGQVADINRERLIEMMIGGAIEGEFVKENAPTAEPVLELSGLGRAPWFEGVDLTLHAGEILGVYGLVGSGRTEMLDTIYGLETPDEGEIKVFGRPLPPGDVKAALATGLSYVTEDRKRTGLILSASVGSNLSLAHLRHLHSLGFVKRPAERALIDRAIAGMRIKTPSPAQLVRNLSGGNQQKVVFGRCTAGEPKILLLDEPTRGVDVGAKKEIYRFISNFARAGGAVLMVSSELDEIIGMSDRVLVIKQGRNVAELPRRAADQKSLMMAAL</sequence>
<dbReference type="PANTHER" id="PTHR43790:SF3">
    <property type="entry name" value="D-ALLOSE IMPORT ATP-BINDING PROTEIN ALSA-RELATED"/>
    <property type="match status" value="1"/>
</dbReference>
<evidence type="ECO:0000256" key="7">
    <source>
        <dbReference type="ARBA" id="ARBA00022741"/>
    </source>
</evidence>
<evidence type="ECO:0000256" key="9">
    <source>
        <dbReference type="ARBA" id="ARBA00022967"/>
    </source>
</evidence>
<proteinExistence type="inferred from homology"/>
<name>A0A1T4SIA0_9HYPH</name>
<dbReference type="InterPro" id="IPR017871">
    <property type="entry name" value="ABC_transporter-like_CS"/>
</dbReference>
<keyword evidence="8 12" id="KW-0067">ATP-binding</keyword>
<dbReference type="Pfam" id="PF00005">
    <property type="entry name" value="ABC_tran"/>
    <property type="match status" value="2"/>
</dbReference>
<dbReference type="EMBL" id="FUXL01000011">
    <property type="protein sequence ID" value="SKA27917.1"/>
    <property type="molecule type" value="Genomic_DNA"/>
</dbReference>
<dbReference type="PROSITE" id="PS00211">
    <property type="entry name" value="ABC_TRANSPORTER_1"/>
    <property type="match status" value="1"/>
</dbReference>
<keyword evidence="6" id="KW-0677">Repeat</keyword>
<comment type="similarity">
    <text evidence="2">Belongs to the ABC transporter superfamily.</text>
</comment>
<dbReference type="GO" id="GO:0005886">
    <property type="term" value="C:plasma membrane"/>
    <property type="evidence" value="ECO:0007669"/>
    <property type="project" value="UniProtKB-SubCell"/>
</dbReference>
<dbReference type="AlphaFoldDB" id="A0A1T4SIA0"/>
<dbReference type="RefSeq" id="WP_078709309.1">
    <property type="nucleotide sequence ID" value="NZ_FUXL01000011.1"/>
</dbReference>
<dbReference type="OrthoDB" id="9805029at2"/>
<evidence type="ECO:0000256" key="2">
    <source>
        <dbReference type="ARBA" id="ARBA00005417"/>
    </source>
</evidence>
<evidence type="ECO:0000313" key="13">
    <source>
        <dbReference type="Proteomes" id="UP000190135"/>
    </source>
</evidence>
<dbReference type="Gene3D" id="3.40.50.300">
    <property type="entry name" value="P-loop containing nucleotide triphosphate hydrolases"/>
    <property type="match status" value="2"/>
</dbReference>
<feature type="domain" description="ABC transporter" evidence="11">
    <location>
        <begin position="253"/>
        <end position="491"/>
    </location>
</feature>
<keyword evidence="7" id="KW-0547">Nucleotide-binding</keyword>
<evidence type="ECO:0000259" key="11">
    <source>
        <dbReference type="PROSITE" id="PS50893"/>
    </source>
</evidence>
<reference evidence="12 13" key="1">
    <citation type="submission" date="2017-02" db="EMBL/GenBank/DDBJ databases">
        <authorList>
            <person name="Peterson S.W."/>
        </authorList>
    </citation>
    <scope>NUCLEOTIDE SEQUENCE [LARGE SCALE GENOMIC DNA]</scope>
    <source>
        <strain evidence="12 13">USBA 369</strain>
    </source>
</reference>
<evidence type="ECO:0000256" key="5">
    <source>
        <dbReference type="ARBA" id="ARBA00022597"/>
    </source>
</evidence>
<protein>
    <submittedName>
        <fullName evidence="12">Monosaccharide ABC transporter ATP-binding protein, CUT2 family</fullName>
    </submittedName>
</protein>
<evidence type="ECO:0000256" key="3">
    <source>
        <dbReference type="ARBA" id="ARBA00022448"/>
    </source>
</evidence>
<accession>A0A1T4SIA0</accession>
<comment type="subcellular location">
    <subcellularLocation>
        <location evidence="1">Cell membrane</location>
        <topology evidence="1">Peripheral membrane protein</topology>
    </subcellularLocation>
</comment>
<keyword evidence="9" id="KW-1278">Translocase</keyword>
<organism evidence="12 13">
    <name type="scientific">Consotaella salsifontis</name>
    <dbReference type="NCBI Taxonomy" id="1365950"/>
    <lineage>
        <taxon>Bacteria</taxon>
        <taxon>Pseudomonadati</taxon>
        <taxon>Pseudomonadota</taxon>
        <taxon>Alphaproteobacteria</taxon>
        <taxon>Hyphomicrobiales</taxon>
        <taxon>Aurantimonadaceae</taxon>
        <taxon>Consotaella</taxon>
    </lineage>
</organism>
<gene>
    <name evidence="12" type="ORF">SAMN05428963_11131</name>
</gene>
<keyword evidence="3" id="KW-0813">Transport</keyword>
<evidence type="ECO:0000256" key="6">
    <source>
        <dbReference type="ARBA" id="ARBA00022737"/>
    </source>
</evidence>
<dbReference type="SMART" id="SM00382">
    <property type="entry name" value="AAA"/>
    <property type="match status" value="2"/>
</dbReference>
<keyword evidence="5" id="KW-0762">Sugar transport</keyword>